<organism evidence="1 2">
    <name type="scientific">Ferrovibrio terrae</name>
    <dbReference type="NCBI Taxonomy" id="2594003"/>
    <lineage>
        <taxon>Bacteria</taxon>
        <taxon>Pseudomonadati</taxon>
        <taxon>Pseudomonadota</taxon>
        <taxon>Alphaproteobacteria</taxon>
        <taxon>Rhodospirillales</taxon>
        <taxon>Rhodospirillaceae</taxon>
        <taxon>Ferrovibrio</taxon>
    </lineage>
</organism>
<evidence type="ECO:0000313" key="1">
    <source>
        <dbReference type="EMBL" id="QDO96539.1"/>
    </source>
</evidence>
<dbReference type="Proteomes" id="UP000317496">
    <property type="component" value="Chromosome"/>
</dbReference>
<reference evidence="1 2" key="1">
    <citation type="submission" date="2019-07" db="EMBL/GenBank/DDBJ databases">
        <title>Genome sequencing for Ferrovibrio sp. K5.</title>
        <authorList>
            <person name="Park S.-J."/>
        </authorList>
    </citation>
    <scope>NUCLEOTIDE SEQUENCE [LARGE SCALE GENOMIC DNA]</scope>
    <source>
        <strain evidence="1 2">K5</strain>
    </source>
</reference>
<dbReference type="AlphaFoldDB" id="A0A516GYC8"/>
<dbReference type="KEGG" id="fer:FNB15_04280"/>
<dbReference type="EMBL" id="CP041636">
    <property type="protein sequence ID" value="QDO96539.1"/>
    <property type="molecule type" value="Genomic_DNA"/>
</dbReference>
<dbReference type="RefSeq" id="WP_144067520.1">
    <property type="nucleotide sequence ID" value="NZ_CP041636.1"/>
</dbReference>
<evidence type="ECO:0000313" key="2">
    <source>
        <dbReference type="Proteomes" id="UP000317496"/>
    </source>
</evidence>
<name>A0A516GYC8_9PROT</name>
<protein>
    <submittedName>
        <fullName evidence="1">Uncharacterized protein</fullName>
    </submittedName>
</protein>
<accession>A0A516GYC8</accession>
<sequence>MPVRKIPIPIVTPIPQPDLTPQQGRPNFLSRRVCLNMDDWRAFGDALQIACPYGRYLGTEYQPEPEPPRPPRFQLRSHIADALEDTTIGRGSRTSSVFDPNWRLEYRKKRYTWGYTQAKPDPKFYMQLGGYPRKDELGFEEMGSGLFVMAVSPRNENHIAFSRAFFSLFGKFASKRHQCSVSFPYYRHYDHKANGDIWIGHHTIRWLLADPTRLVDFVRFPRDPTEPVDPDRSIGCGLRPIEDKWRAKLGL</sequence>
<gene>
    <name evidence="1" type="ORF">FNB15_04280</name>
</gene>
<proteinExistence type="predicted"/>
<keyword evidence="2" id="KW-1185">Reference proteome</keyword>